<evidence type="ECO:0000256" key="8">
    <source>
        <dbReference type="SAM" id="MobiDB-lite"/>
    </source>
</evidence>
<gene>
    <name evidence="12" type="ORF">FNV43_RR09501</name>
</gene>
<sequence length="401" mass="45807">MVSDLRTDSTDYRTELLSPPPLGQKTPSPCDQPSWRLNIDGFEVPQRHMGSHFSFVHFIKSLSRQRKIAEYYRRQDNLLKGYNEVDSFCELGIFPGTLTEDEMKQVAKSERMAIYASNIANLVLFMAKVYASVESRSLAVIASTLDSLLDLLSGFILWFTAYAMRKPNYYKYPIGKNRMQPVGIIVFASVMATLGLQILFESGRELVTKAQPDRDPDKEKWMIGIMVSVTVVKFVLMVYCRRFKNEIVLAYAQDHFFDVITNAIGLGAAVLAINFYWWIDPVGAILIALYTMGNWANTVMENVWSLIGRTAPPEYLAKLTYLIWNHHEEIEHIKTVRAYTFGTNYFVEVDIVLSAQMTLSEAHNIGETLQDKLENFDGVDRAFVHVDFDITHKSEHKPKVP</sequence>
<comment type="caution">
    <text evidence="12">The sequence shown here is derived from an EMBL/GenBank/DDBJ whole genome shotgun (WGS) entry which is preliminary data.</text>
</comment>
<dbReference type="InterPro" id="IPR036837">
    <property type="entry name" value="Cation_efflux_CTD_sf"/>
</dbReference>
<evidence type="ECO:0000256" key="9">
    <source>
        <dbReference type="SAM" id="Phobius"/>
    </source>
</evidence>
<evidence type="ECO:0000259" key="11">
    <source>
        <dbReference type="Pfam" id="PF16916"/>
    </source>
</evidence>
<dbReference type="Gene3D" id="1.20.1510.10">
    <property type="entry name" value="Cation efflux protein transmembrane domain"/>
    <property type="match status" value="1"/>
</dbReference>
<dbReference type="PANTHER" id="PTHR43840">
    <property type="entry name" value="MITOCHONDRIAL METAL TRANSPORTER 1-RELATED"/>
    <property type="match status" value="1"/>
</dbReference>
<dbReference type="InterPro" id="IPR027469">
    <property type="entry name" value="Cation_efflux_TMD_sf"/>
</dbReference>
<feature type="transmembrane region" description="Helical" evidence="9">
    <location>
        <begin position="259"/>
        <end position="279"/>
    </location>
</feature>
<feature type="region of interest" description="Disordered" evidence="8">
    <location>
        <begin position="1"/>
        <end position="30"/>
    </location>
</feature>
<dbReference type="InterPro" id="IPR050291">
    <property type="entry name" value="CDF_Transporter"/>
</dbReference>
<feature type="transmembrane region" description="Helical" evidence="9">
    <location>
        <begin position="182"/>
        <end position="200"/>
    </location>
</feature>
<dbReference type="InterPro" id="IPR058533">
    <property type="entry name" value="Cation_efflux_TM"/>
</dbReference>
<dbReference type="FunFam" id="3.30.70.1350:FF:000001">
    <property type="entry name" value="Metal tolerance protein 11"/>
    <property type="match status" value="1"/>
</dbReference>
<feature type="transmembrane region" description="Helical" evidence="9">
    <location>
        <begin position="220"/>
        <end position="239"/>
    </location>
</feature>
<dbReference type="Pfam" id="PF16916">
    <property type="entry name" value="ZT_dimer"/>
    <property type="match status" value="1"/>
</dbReference>
<dbReference type="GO" id="GO:0008324">
    <property type="term" value="F:monoatomic cation transmembrane transporter activity"/>
    <property type="evidence" value="ECO:0007669"/>
    <property type="project" value="InterPro"/>
</dbReference>
<dbReference type="Proteomes" id="UP000796880">
    <property type="component" value="Unassembled WGS sequence"/>
</dbReference>
<dbReference type="OrthoDB" id="78296at2759"/>
<feature type="domain" description="Cation efflux protein cytoplasmic" evidence="11">
    <location>
        <begin position="323"/>
        <end position="387"/>
    </location>
</feature>
<evidence type="ECO:0008006" key="14">
    <source>
        <dbReference type="Google" id="ProtNLM"/>
    </source>
</evidence>
<dbReference type="EMBL" id="VOIH02000004">
    <property type="protein sequence ID" value="KAF3448788.1"/>
    <property type="molecule type" value="Genomic_DNA"/>
</dbReference>
<evidence type="ECO:0000256" key="1">
    <source>
        <dbReference type="ARBA" id="ARBA00004127"/>
    </source>
</evidence>
<keyword evidence="13" id="KW-1185">Reference proteome</keyword>
<dbReference type="GO" id="GO:0016020">
    <property type="term" value="C:membrane"/>
    <property type="evidence" value="ECO:0007669"/>
    <property type="project" value="InterPro"/>
</dbReference>
<keyword evidence="4 9" id="KW-0812">Transmembrane</keyword>
<organism evidence="12 13">
    <name type="scientific">Rhamnella rubrinervis</name>
    <dbReference type="NCBI Taxonomy" id="2594499"/>
    <lineage>
        <taxon>Eukaryota</taxon>
        <taxon>Viridiplantae</taxon>
        <taxon>Streptophyta</taxon>
        <taxon>Embryophyta</taxon>
        <taxon>Tracheophyta</taxon>
        <taxon>Spermatophyta</taxon>
        <taxon>Magnoliopsida</taxon>
        <taxon>eudicotyledons</taxon>
        <taxon>Gunneridae</taxon>
        <taxon>Pentapetalae</taxon>
        <taxon>rosids</taxon>
        <taxon>fabids</taxon>
        <taxon>Rosales</taxon>
        <taxon>Rhamnaceae</taxon>
        <taxon>rhamnoid group</taxon>
        <taxon>Rhamneae</taxon>
        <taxon>Rhamnella</taxon>
    </lineage>
</organism>
<evidence type="ECO:0000256" key="2">
    <source>
        <dbReference type="ARBA" id="ARBA00008873"/>
    </source>
</evidence>
<evidence type="ECO:0000256" key="4">
    <source>
        <dbReference type="ARBA" id="ARBA00022692"/>
    </source>
</evidence>
<protein>
    <recommendedName>
        <fullName evidence="14">Cation efflux protein cytoplasmic domain-containing protein</fullName>
    </recommendedName>
</protein>
<dbReference type="InterPro" id="IPR002524">
    <property type="entry name" value="Cation_efflux"/>
</dbReference>
<evidence type="ECO:0000256" key="5">
    <source>
        <dbReference type="ARBA" id="ARBA00022989"/>
    </source>
</evidence>
<evidence type="ECO:0000259" key="10">
    <source>
        <dbReference type="Pfam" id="PF01545"/>
    </source>
</evidence>
<keyword evidence="5 9" id="KW-1133">Transmembrane helix</keyword>
<dbReference type="SUPFAM" id="SSF161111">
    <property type="entry name" value="Cation efflux protein transmembrane domain-like"/>
    <property type="match status" value="1"/>
</dbReference>
<feature type="domain" description="Cation efflux protein transmembrane" evidence="10">
    <location>
        <begin position="116"/>
        <end position="306"/>
    </location>
</feature>
<dbReference type="GO" id="GO:0012505">
    <property type="term" value="C:endomembrane system"/>
    <property type="evidence" value="ECO:0007669"/>
    <property type="project" value="UniProtKB-SubCell"/>
</dbReference>
<evidence type="ECO:0000256" key="3">
    <source>
        <dbReference type="ARBA" id="ARBA00022448"/>
    </source>
</evidence>
<evidence type="ECO:0000256" key="6">
    <source>
        <dbReference type="ARBA" id="ARBA00023065"/>
    </source>
</evidence>
<comment type="subcellular location">
    <subcellularLocation>
        <location evidence="1">Endomembrane system</location>
        <topology evidence="1">Multi-pass membrane protein</topology>
    </subcellularLocation>
</comment>
<dbReference type="Gene3D" id="3.30.70.1350">
    <property type="entry name" value="Cation efflux protein, cytoplasmic domain"/>
    <property type="match status" value="1"/>
</dbReference>
<evidence type="ECO:0000313" key="12">
    <source>
        <dbReference type="EMBL" id="KAF3448788.1"/>
    </source>
</evidence>
<feature type="transmembrane region" description="Helical" evidence="9">
    <location>
        <begin position="112"/>
        <end position="131"/>
    </location>
</feature>
<dbReference type="SUPFAM" id="SSF160240">
    <property type="entry name" value="Cation efflux protein cytoplasmic domain-like"/>
    <property type="match status" value="1"/>
</dbReference>
<reference evidence="12" key="1">
    <citation type="submission" date="2020-03" db="EMBL/GenBank/DDBJ databases">
        <title>A high-quality chromosome-level genome assembly of a woody plant with both climbing and erect habits, Rhamnella rubrinervis.</title>
        <authorList>
            <person name="Lu Z."/>
            <person name="Yang Y."/>
            <person name="Zhu X."/>
            <person name="Sun Y."/>
        </authorList>
    </citation>
    <scope>NUCLEOTIDE SEQUENCE</scope>
    <source>
        <strain evidence="12">BYM</strain>
        <tissue evidence="12">Leaf</tissue>
    </source>
</reference>
<feature type="compositionally biased region" description="Basic and acidic residues" evidence="8">
    <location>
        <begin position="1"/>
        <end position="14"/>
    </location>
</feature>
<feature type="transmembrane region" description="Helical" evidence="9">
    <location>
        <begin position="137"/>
        <end position="161"/>
    </location>
</feature>
<dbReference type="NCBIfam" id="TIGR01297">
    <property type="entry name" value="CDF"/>
    <property type="match status" value="1"/>
</dbReference>
<dbReference type="PANTHER" id="PTHR43840:SF16">
    <property type="entry name" value="CATION EFFLUX PROTEIN CYTOPLASMIC DOMAIN-CONTAINING PROTEIN"/>
    <property type="match status" value="1"/>
</dbReference>
<keyword evidence="6" id="KW-0406">Ion transport</keyword>
<keyword evidence="3" id="KW-0813">Transport</keyword>
<dbReference type="AlphaFoldDB" id="A0A8K0HAX7"/>
<proteinExistence type="inferred from homology"/>
<keyword evidence="7 9" id="KW-0472">Membrane</keyword>
<comment type="similarity">
    <text evidence="2">Belongs to the cation diffusion facilitator (CDF) transporter (TC 2.A.4) family. SLC30A subfamily.</text>
</comment>
<dbReference type="InterPro" id="IPR027470">
    <property type="entry name" value="Cation_efflux_CTD"/>
</dbReference>
<name>A0A8K0HAX7_9ROSA</name>
<evidence type="ECO:0000256" key="7">
    <source>
        <dbReference type="ARBA" id="ARBA00023136"/>
    </source>
</evidence>
<accession>A0A8K0HAX7</accession>
<dbReference type="Pfam" id="PF01545">
    <property type="entry name" value="Cation_efflux"/>
    <property type="match status" value="1"/>
</dbReference>
<evidence type="ECO:0000313" key="13">
    <source>
        <dbReference type="Proteomes" id="UP000796880"/>
    </source>
</evidence>
<dbReference type="FunFam" id="1.20.1510.10:FF:000003">
    <property type="entry name" value="Metal tolerance protein 11"/>
    <property type="match status" value="1"/>
</dbReference>